<dbReference type="EMBL" id="JAZHXJ010003094">
    <property type="protein sequence ID" value="KAL1835541.1"/>
    <property type="molecule type" value="Genomic_DNA"/>
</dbReference>
<reference evidence="2 3" key="1">
    <citation type="journal article" date="2024" name="Commun. Biol.">
        <title>Comparative genomic analysis of thermophilic fungi reveals convergent evolutionary adaptations and gene losses.</title>
        <authorList>
            <person name="Steindorff A.S."/>
            <person name="Aguilar-Pontes M.V."/>
            <person name="Robinson A.J."/>
            <person name="Andreopoulos B."/>
            <person name="LaButti K."/>
            <person name="Kuo A."/>
            <person name="Mondo S."/>
            <person name="Riley R."/>
            <person name="Otillar R."/>
            <person name="Haridas S."/>
            <person name="Lipzen A."/>
            <person name="Grimwood J."/>
            <person name="Schmutz J."/>
            <person name="Clum A."/>
            <person name="Reid I.D."/>
            <person name="Moisan M.C."/>
            <person name="Butler G."/>
            <person name="Nguyen T.T.M."/>
            <person name="Dewar K."/>
            <person name="Conant G."/>
            <person name="Drula E."/>
            <person name="Henrissat B."/>
            <person name="Hansel C."/>
            <person name="Singer S."/>
            <person name="Hutchinson M.I."/>
            <person name="de Vries R.P."/>
            <person name="Natvig D.O."/>
            <person name="Powell A.J."/>
            <person name="Tsang A."/>
            <person name="Grigoriev I.V."/>
        </authorList>
    </citation>
    <scope>NUCLEOTIDE SEQUENCE [LARGE SCALE GENOMIC DNA]</scope>
    <source>
        <strain evidence="2 3">ATCC 24622</strain>
    </source>
</reference>
<dbReference type="InterPro" id="IPR024535">
    <property type="entry name" value="RHGA/B-epi-like_pectate_lyase"/>
</dbReference>
<sequence>MADGDRCGPGCYSSTTLNAVVYFPPGTYLVSSTVETYYGTQVIGDAINPPTIKASSSFTGLGVLSTDRYVGGGSGSDGLAKEWFINTANFYRQIRNIKIDITGAPATTAGLHYQVAQASSLQNVDIQASTSGGTGQQGIFAENGSGGFMSDVTLRGGNVSFYTGNQQFTSHRVRISDSNTAIQLIWDWGWVRPDLEGDLHQQLQAASTPPS</sequence>
<dbReference type="Proteomes" id="UP001586593">
    <property type="component" value="Unassembled WGS sequence"/>
</dbReference>
<name>A0ABR3V237_9PEZI</name>
<evidence type="ECO:0000259" key="1">
    <source>
        <dbReference type="Pfam" id="PF12708"/>
    </source>
</evidence>
<dbReference type="SUPFAM" id="SSF51126">
    <property type="entry name" value="Pectin lyase-like"/>
    <property type="match status" value="1"/>
</dbReference>
<dbReference type="Gene3D" id="2.160.20.10">
    <property type="entry name" value="Single-stranded right-handed beta-helix, Pectin lyase-like"/>
    <property type="match status" value="1"/>
</dbReference>
<keyword evidence="3" id="KW-1185">Reference proteome</keyword>
<feature type="domain" description="Rhamnogalacturonase A/B/Epimerase-like pectate lyase" evidence="1">
    <location>
        <begin position="11"/>
        <end position="195"/>
    </location>
</feature>
<organism evidence="2 3">
    <name type="scientific">Phialemonium thermophilum</name>
    <dbReference type="NCBI Taxonomy" id="223376"/>
    <lineage>
        <taxon>Eukaryota</taxon>
        <taxon>Fungi</taxon>
        <taxon>Dikarya</taxon>
        <taxon>Ascomycota</taxon>
        <taxon>Pezizomycotina</taxon>
        <taxon>Sordariomycetes</taxon>
        <taxon>Sordariomycetidae</taxon>
        <taxon>Cephalothecales</taxon>
        <taxon>Cephalothecaceae</taxon>
        <taxon>Phialemonium</taxon>
    </lineage>
</organism>
<evidence type="ECO:0000313" key="3">
    <source>
        <dbReference type="Proteomes" id="UP001586593"/>
    </source>
</evidence>
<proteinExistence type="predicted"/>
<protein>
    <recommendedName>
        <fullName evidence="1">Rhamnogalacturonase A/B/Epimerase-like pectate lyase domain-containing protein</fullName>
    </recommendedName>
</protein>
<evidence type="ECO:0000313" key="2">
    <source>
        <dbReference type="EMBL" id="KAL1835541.1"/>
    </source>
</evidence>
<comment type="caution">
    <text evidence="2">The sequence shown here is derived from an EMBL/GenBank/DDBJ whole genome shotgun (WGS) entry which is preliminary data.</text>
</comment>
<gene>
    <name evidence="2" type="ORF">VTK73DRAFT_5544</name>
</gene>
<dbReference type="Pfam" id="PF12708">
    <property type="entry name" value="Pect-lyase_RHGA_epim"/>
    <property type="match status" value="1"/>
</dbReference>
<accession>A0ABR3V237</accession>
<dbReference type="InterPro" id="IPR012334">
    <property type="entry name" value="Pectin_lyas_fold"/>
</dbReference>
<dbReference type="InterPro" id="IPR011050">
    <property type="entry name" value="Pectin_lyase_fold/virulence"/>
</dbReference>